<dbReference type="Pfam" id="PF11553">
    <property type="entry name" value="DUF3231"/>
    <property type="match status" value="2"/>
</dbReference>
<accession>A0A6M0QCJ3</accession>
<reference evidence="1 2" key="1">
    <citation type="submission" date="2020-02" db="EMBL/GenBank/DDBJ databases">
        <title>Bacillus aquiflavi sp. nov., isolated from yellow water of strong flavor Chinese baijiu in Yibin region of China.</title>
        <authorList>
            <person name="Xie J."/>
        </authorList>
    </citation>
    <scope>NUCLEOTIDE SEQUENCE [LARGE SCALE GENOMIC DNA]</scope>
    <source>
        <strain evidence="1 2">SA4</strain>
    </source>
</reference>
<organism evidence="1 2">
    <name type="scientific">Bacillus mesophilus</name>
    <dbReference type="NCBI Taxonomy" id="1808955"/>
    <lineage>
        <taxon>Bacteria</taxon>
        <taxon>Bacillati</taxon>
        <taxon>Bacillota</taxon>
        <taxon>Bacilli</taxon>
        <taxon>Bacillales</taxon>
        <taxon>Bacillaceae</taxon>
        <taxon>Bacillus</taxon>
    </lineage>
</organism>
<evidence type="ECO:0000313" key="1">
    <source>
        <dbReference type="EMBL" id="NEY74082.1"/>
    </source>
</evidence>
<sequence length="339" mass="38192">MASHSKIKLTSAEIATLWTTYQNDTLSICITEYFLAKNEDSDIKPIIQMARTLSEQNIGFVTQVFNTENFPIPVGFSKEKDVFPNVPRIYEDTFFLLFLRQMARVGMVTYSSALSLAVREDVVGFFQDCLVSASNLYKKTTEISLQKGVLVRPPYISYPEKVEFVEGKEYLSASLNPFTSKRPLNSIEISHLFMNTQTNLLGSMLTTSFAQMAQSKEVREFMIRAQQIAQKHIKVFGKTLVDNDMQAPMSWDTSVKNSTTPAFSDKIMMFLTTLISNSGLGNYGMAAAVSMRMDLATDYFRLSLEVARLGKSGADIMIKNGWLEEPPQSADRKKLSQEK</sequence>
<protein>
    <submittedName>
        <fullName evidence="1">DUF3231 family protein</fullName>
    </submittedName>
</protein>
<evidence type="ECO:0000313" key="2">
    <source>
        <dbReference type="Proteomes" id="UP000481043"/>
    </source>
</evidence>
<dbReference type="Gene3D" id="1.20.1260.10">
    <property type="match status" value="2"/>
</dbReference>
<proteinExistence type="predicted"/>
<dbReference type="RefSeq" id="WP_163181944.1">
    <property type="nucleotide sequence ID" value="NZ_JAAIWM010000013.1"/>
</dbReference>
<gene>
    <name evidence="1" type="ORF">G4D63_20475</name>
</gene>
<dbReference type="AlphaFoldDB" id="A0A6M0QCJ3"/>
<comment type="caution">
    <text evidence="1">The sequence shown here is derived from an EMBL/GenBank/DDBJ whole genome shotgun (WGS) entry which is preliminary data.</text>
</comment>
<name>A0A6M0QCJ3_9BACI</name>
<dbReference type="EMBL" id="JAAIWM010000013">
    <property type="protein sequence ID" value="NEY74082.1"/>
    <property type="molecule type" value="Genomic_DNA"/>
</dbReference>
<dbReference type="InterPro" id="IPR021617">
    <property type="entry name" value="DUF3231"/>
</dbReference>
<dbReference type="InterPro" id="IPR012347">
    <property type="entry name" value="Ferritin-like"/>
</dbReference>
<dbReference type="Proteomes" id="UP000481043">
    <property type="component" value="Unassembled WGS sequence"/>
</dbReference>
<keyword evidence="2" id="KW-1185">Reference proteome</keyword>